<dbReference type="PROSITE" id="PS51755">
    <property type="entry name" value="OMPR_PHOB"/>
    <property type="match status" value="1"/>
</dbReference>
<sequence length="256" mass="28456">MKNAVILVVDDDPKIRTLLRRCFEGEGSEVREAGDKAATLEALATGQIDLVTLDLDLGPDDGLDVARAIRQRSSVPIIMVTAKSDVIDRVVGLEIGADDYISKPFHLREVVARVKTILRRSHRPTQPAMALHEDPCWVFDDMVAIPAQMKLLDRNHELVELTSGEFTLLEVFLHRPKRVLSREQLMDLTGGQSYAPLDRTIDNQIARLRKKIERNPASPRLISTIRGIGYSFTCDVRGCDDQSLSNNAESALASSD</sequence>
<reference evidence="10 11" key="1">
    <citation type="submission" date="2024-04" db="EMBL/GenBank/DDBJ databases">
        <title>Phylogenomic analyses of a clade within the roseobacter group suggest taxonomic reassignments of species of the genera Aestuariivita, Citreicella, Loktanella, Nautella, Pelagibaca, Ruegeria, Thalassobius, Thiobacimonas and Tropicibacter, and the proposal o.</title>
        <authorList>
            <person name="Jeon C.O."/>
        </authorList>
    </citation>
    <scope>NUCLEOTIDE SEQUENCE [LARGE SCALE GENOMIC DNA]</scope>
    <source>
        <strain evidence="10 11">G8-12</strain>
    </source>
</reference>
<feature type="DNA-binding region" description="OmpR/PhoB-type" evidence="7">
    <location>
        <begin position="134"/>
        <end position="234"/>
    </location>
</feature>
<feature type="modified residue" description="4-aspartylphosphate" evidence="6">
    <location>
        <position position="54"/>
    </location>
</feature>
<keyword evidence="2" id="KW-0902">Two-component regulatory system</keyword>
<keyword evidence="1 6" id="KW-0597">Phosphoprotein</keyword>
<feature type="domain" description="Response regulatory" evidence="8">
    <location>
        <begin position="5"/>
        <end position="118"/>
    </location>
</feature>
<protein>
    <submittedName>
        <fullName evidence="10">Response regulator transcription factor</fullName>
    </submittedName>
</protein>
<dbReference type="SUPFAM" id="SSF52172">
    <property type="entry name" value="CheY-like"/>
    <property type="match status" value="1"/>
</dbReference>
<dbReference type="GO" id="GO:0000156">
    <property type="term" value="F:phosphorelay response regulator activity"/>
    <property type="evidence" value="ECO:0007669"/>
    <property type="project" value="TreeGrafter"/>
</dbReference>
<evidence type="ECO:0000256" key="6">
    <source>
        <dbReference type="PROSITE-ProRule" id="PRU00169"/>
    </source>
</evidence>
<dbReference type="SMART" id="SM00862">
    <property type="entry name" value="Trans_reg_C"/>
    <property type="match status" value="1"/>
</dbReference>
<evidence type="ECO:0000256" key="5">
    <source>
        <dbReference type="ARBA" id="ARBA00023163"/>
    </source>
</evidence>
<keyword evidence="5" id="KW-0804">Transcription</keyword>
<dbReference type="PANTHER" id="PTHR48111">
    <property type="entry name" value="REGULATOR OF RPOS"/>
    <property type="match status" value="1"/>
</dbReference>
<dbReference type="SMART" id="SM00448">
    <property type="entry name" value="REC"/>
    <property type="match status" value="1"/>
</dbReference>
<accession>A0AAN0M0Y8</accession>
<dbReference type="Gene3D" id="3.40.50.2300">
    <property type="match status" value="1"/>
</dbReference>
<dbReference type="AlphaFoldDB" id="A0AAN0M0Y8"/>
<keyword evidence="11" id="KW-1185">Reference proteome</keyword>
<name>A0AAN0M0Y8_9RHOB</name>
<dbReference type="Proteomes" id="UP001451782">
    <property type="component" value="Chromosome"/>
</dbReference>
<dbReference type="GO" id="GO:0006355">
    <property type="term" value="P:regulation of DNA-templated transcription"/>
    <property type="evidence" value="ECO:0007669"/>
    <property type="project" value="InterPro"/>
</dbReference>
<proteinExistence type="predicted"/>
<evidence type="ECO:0000256" key="3">
    <source>
        <dbReference type="ARBA" id="ARBA00023015"/>
    </source>
</evidence>
<dbReference type="Pfam" id="PF00486">
    <property type="entry name" value="Trans_reg_C"/>
    <property type="match status" value="1"/>
</dbReference>
<evidence type="ECO:0000256" key="1">
    <source>
        <dbReference type="ARBA" id="ARBA00022553"/>
    </source>
</evidence>
<organism evidence="10 11">
    <name type="scientific">Yoonia algicola</name>
    <dbReference type="NCBI Taxonomy" id="3137368"/>
    <lineage>
        <taxon>Bacteria</taxon>
        <taxon>Pseudomonadati</taxon>
        <taxon>Pseudomonadota</taxon>
        <taxon>Alphaproteobacteria</taxon>
        <taxon>Rhodobacterales</taxon>
        <taxon>Paracoccaceae</taxon>
        <taxon>Yoonia</taxon>
    </lineage>
</organism>
<dbReference type="Pfam" id="PF00072">
    <property type="entry name" value="Response_reg"/>
    <property type="match status" value="1"/>
</dbReference>
<dbReference type="InterPro" id="IPR016032">
    <property type="entry name" value="Sig_transdc_resp-reg_C-effctor"/>
</dbReference>
<dbReference type="InterPro" id="IPR036388">
    <property type="entry name" value="WH-like_DNA-bd_sf"/>
</dbReference>
<dbReference type="CDD" id="cd00383">
    <property type="entry name" value="trans_reg_C"/>
    <property type="match status" value="1"/>
</dbReference>
<dbReference type="PROSITE" id="PS50110">
    <property type="entry name" value="RESPONSE_REGULATORY"/>
    <property type="match status" value="1"/>
</dbReference>
<dbReference type="GO" id="GO:0000976">
    <property type="term" value="F:transcription cis-regulatory region binding"/>
    <property type="evidence" value="ECO:0007669"/>
    <property type="project" value="TreeGrafter"/>
</dbReference>
<evidence type="ECO:0000313" key="10">
    <source>
        <dbReference type="EMBL" id="WZU63126.1"/>
    </source>
</evidence>
<evidence type="ECO:0000313" key="11">
    <source>
        <dbReference type="Proteomes" id="UP001451782"/>
    </source>
</evidence>
<evidence type="ECO:0000259" key="8">
    <source>
        <dbReference type="PROSITE" id="PS50110"/>
    </source>
</evidence>
<evidence type="ECO:0000256" key="2">
    <source>
        <dbReference type="ARBA" id="ARBA00023012"/>
    </source>
</evidence>
<gene>
    <name evidence="10" type="ORF">AABB28_14875</name>
</gene>
<keyword evidence="3" id="KW-0805">Transcription regulation</keyword>
<dbReference type="EMBL" id="CP151762">
    <property type="protein sequence ID" value="WZU63126.1"/>
    <property type="molecule type" value="Genomic_DNA"/>
</dbReference>
<dbReference type="PANTHER" id="PTHR48111:SF4">
    <property type="entry name" value="DNA-BINDING DUAL TRANSCRIPTIONAL REGULATOR OMPR"/>
    <property type="match status" value="1"/>
</dbReference>
<dbReference type="InterPro" id="IPR011006">
    <property type="entry name" value="CheY-like_superfamily"/>
</dbReference>
<dbReference type="Gene3D" id="6.10.250.690">
    <property type="match status" value="1"/>
</dbReference>
<evidence type="ECO:0000256" key="7">
    <source>
        <dbReference type="PROSITE-ProRule" id="PRU01091"/>
    </source>
</evidence>
<dbReference type="KEGG" id="yag:AABB28_14875"/>
<dbReference type="InterPro" id="IPR001789">
    <property type="entry name" value="Sig_transdc_resp-reg_receiver"/>
</dbReference>
<dbReference type="SUPFAM" id="SSF46894">
    <property type="entry name" value="C-terminal effector domain of the bipartite response regulators"/>
    <property type="match status" value="1"/>
</dbReference>
<dbReference type="InterPro" id="IPR001867">
    <property type="entry name" value="OmpR/PhoB-type_DNA-bd"/>
</dbReference>
<feature type="domain" description="OmpR/PhoB-type" evidence="9">
    <location>
        <begin position="134"/>
        <end position="234"/>
    </location>
</feature>
<keyword evidence="4 7" id="KW-0238">DNA-binding</keyword>
<evidence type="ECO:0000256" key="4">
    <source>
        <dbReference type="ARBA" id="ARBA00023125"/>
    </source>
</evidence>
<dbReference type="RefSeq" id="WP_342069523.1">
    <property type="nucleotide sequence ID" value="NZ_CP151762.1"/>
</dbReference>
<dbReference type="GO" id="GO:0032993">
    <property type="term" value="C:protein-DNA complex"/>
    <property type="evidence" value="ECO:0007669"/>
    <property type="project" value="TreeGrafter"/>
</dbReference>
<dbReference type="Gene3D" id="1.10.10.10">
    <property type="entry name" value="Winged helix-like DNA-binding domain superfamily/Winged helix DNA-binding domain"/>
    <property type="match status" value="1"/>
</dbReference>
<evidence type="ECO:0000259" key="9">
    <source>
        <dbReference type="PROSITE" id="PS51755"/>
    </source>
</evidence>
<dbReference type="InterPro" id="IPR039420">
    <property type="entry name" value="WalR-like"/>
</dbReference>
<dbReference type="GO" id="GO:0005829">
    <property type="term" value="C:cytosol"/>
    <property type="evidence" value="ECO:0007669"/>
    <property type="project" value="TreeGrafter"/>
</dbReference>